<dbReference type="EC" id="2.5.1.18" evidence="2"/>
<dbReference type="InterPro" id="IPR036249">
    <property type="entry name" value="Thioredoxin-like_sf"/>
</dbReference>
<dbReference type="Proteomes" id="UP001153636">
    <property type="component" value="Chromosome 10"/>
</dbReference>
<feature type="domain" description="GST C-terminal" evidence="7">
    <location>
        <begin position="102"/>
        <end position="224"/>
    </location>
</feature>
<evidence type="ECO:0000259" key="6">
    <source>
        <dbReference type="PROSITE" id="PS50404"/>
    </source>
</evidence>
<dbReference type="InterPro" id="IPR004046">
    <property type="entry name" value="GST_C"/>
</dbReference>
<dbReference type="InterPro" id="IPR036282">
    <property type="entry name" value="Glutathione-S-Trfase_C_sf"/>
</dbReference>
<keyword evidence="3" id="KW-0808">Transferase</keyword>
<feature type="domain" description="GST N-terminal" evidence="6">
    <location>
        <begin position="23"/>
        <end position="100"/>
    </location>
</feature>
<dbReference type="GO" id="GO:0006749">
    <property type="term" value="P:glutathione metabolic process"/>
    <property type="evidence" value="ECO:0007669"/>
    <property type="project" value="TreeGrafter"/>
</dbReference>
<dbReference type="CDD" id="cd03192">
    <property type="entry name" value="GST_C_Sigma_like"/>
    <property type="match status" value="1"/>
</dbReference>
<evidence type="ECO:0000256" key="3">
    <source>
        <dbReference type="ARBA" id="ARBA00022679"/>
    </source>
</evidence>
<dbReference type="EMBL" id="OV651822">
    <property type="protein sequence ID" value="CAH1100578.1"/>
    <property type="molecule type" value="Genomic_DNA"/>
</dbReference>
<dbReference type="InterPro" id="IPR040079">
    <property type="entry name" value="Glutathione_S-Trfase"/>
</dbReference>
<keyword evidence="9" id="KW-1185">Reference proteome</keyword>
<dbReference type="PANTHER" id="PTHR11571">
    <property type="entry name" value="GLUTATHIONE S-TRANSFERASE"/>
    <property type="match status" value="1"/>
</dbReference>
<dbReference type="Pfam" id="PF14497">
    <property type="entry name" value="GST_C_3"/>
    <property type="match status" value="1"/>
</dbReference>
<dbReference type="Gene3D" id="3.40.30.10">
    <property type="entry name" value="Glutaredoxin"/>
    <property type="match status" value="1"/>
</dbReference>
<dbReference type="CDD" id="cd03039">
    <property type="entry name" value="GST_N_Sigma_like"/>
    <property type="match status" value="1"/>
</dbReference>
<evidence type="ECO:0000259" key="7">
    <source>
        <dbReference type="PROSITE" id="PS50405"/>
    </source>
</evidence>
<gene>
    <name evidence="8" type="ORF">PSYICH_LOCUS2082</name>
</gene>
<accession>A0A9P0G5E1</accession>
<dbReference type="PANTHER" id="PTHR11571:SF224">
    <property type="entry name" value="HEMATOPOIETIC PROSTAGLANDIN D SYNTHASE"/>
    <property type="match status" value="1"/>
</dbReference>
<name>A0A9P0G5E1_9CUCU</name>
<comment type="catalytic activity">
    <reaction evidence="5">
        <text>RX + glutathione = an S-substituted glutathione + a halide anion + H(+)</text>
        <dbReference type="Rhea" id="RHEA:16437"/>
        <dbReference type="ChEBI" id="CHEBI:15378"/>
        <dbReference type="ChEBI" id="CHEBI:16042"/>
        <dbReference type="ChEBI" id="CHEBI:17792"/>
        <dbReference type="ChEBI" id="CHEBI:57925"/>
        <dbReference type="ChEBI" id="CHEBI:90779"/>
        <dbReference type="EC" id="2.5.1.18"/>
    </reaction>
</comment>
<dbReference type="PROSITE" id="PS50404">
    <property type="entry name" value="GST_NTER"/>
    <property type="match status" value="1"/>
</dbReference>
<evidence type="ECO:0000256" key="4">
    <source>
        <dbReference type="ARBA" id="ARBA00038317"/>
    </source>
</evidence>
<dbReference type="FunFam" id="1.20.1050.10:FF:000030">
    <property type="entry name" value="Glutathione S-transferase S1"/>
    <property type="match status" value="1"/>
</dbReference>
<evidence type="ECO:0000313" key="8">
    <source>
        <dbReference type="EMBL" id="CAH1100578.1"/>
    </source>
</evidence>
<dbReference type="InterPro" id="IPR004045">
    <property type="entry name" value="Glutathione_S-Trfase_N"/>
</dbReference>
<evidence type="ECO:0000256" key="2">
    <source>
        <dbReference type="ARBA" id="ARBA00012452"/>
    </source>
</evidence>
<dbReference type="InterPro" id="IPR050213">
    <property type="entry name" value="GST_superfamily"/>
</dbReference>
<dbReference type="SUPFAM" id="SSF47616">
    <property type="entry name" value="GST C-terminal domain-like"/>
    <property type="match status" value="1"/>
</dbReference>
<dbReference type="GO" id="GO:0004364">
    <property type="term" value="F:glutathione transferase activity"/>
    <property type="evidence" value="ECO:0007669"/>
    <property type="project" value="UniProtKB-EC"/>
</dbReference>
<comment type="similarity">
    <text evidence="4">Belongs to the GST superfamily. Sigma family.</text>
</comment>
<evidence type="ECO:0000313" key="9">
    <source>
        <dbReference type="Proteomes" id="UP001153636"/>
    </source>
</evidence>
<dbReference type="Gene3D" id="1.20.1050.10">
    <property type="match status" value="1"/>
</dbReference>
<dbReference type="InterPro" id="IPR010987">
    <property type="entry name" value="Glutathione-S-Trfase_C-like"/>
</dbReference>
<evidence type="ECO:0000256" key="5">
    <source>
        <dbReference type="ARBA" id="ARBA00047960"/>
    </source>
</evidence>
<dbReference type="AlphaFoldDB" id="A0A9P0G5E1"/>
<comment type="subunit">
    <text evidence="1">Homodimer.</text>
</comment>
<evidence type="ECO:0000256" key="1">
    <source>
        <dbReference type="ARBA" id="ARBA00011738"/>
    </source>
</evidence>
<dbReference type="PROSITE" id="PS50405">
    <property type="entry name" value="GST_CTER"/>
    <property type="match status" value="1"/>
</dbReference>
<dbReference type="Pfam" id="PF02798">
    <property type="entry name" value="GST_N"/>
    <property type="match status" value="1"/>
</dbReference>
<sequence>MDQRGVILVILFAVFILYIRDQNTYKVKSFSVPALAEPIRFLLSYGNLVFEDQRIQLGEWERLKPFTPYGKEPILEYKGKVAHHSLAICRYLGKKLKLVGENDWDDLEIDAAADTISDLRLEIDQYFYEPDSKIRAQKKEILVKEILPLYIQRLENQIRENKGFLAIGKLTWADLYYAGLYEYLHYMLGFDFTENAPKLRHLKQQVYALPAIKAWIEKRPKNNF</sequence>
<protein>
    <recommendedName>
        <fullName evidence="2">glutathione transferase</fullName>
        <ecNumber evidence="2">2.5.1.18</ecNumber>
    </recommendedName>
</protein>
<proteinExistence type="inferred from homology"/>
<dbReference type="SFLD" id="SFLDS00019">
    <property type="entry name" value="Glutathione_Transferase_(cytos"/>
    <property type="match status" value="1"/>
</dbReference>
<organism evidence="8 9">
    <name type="scientific">Psylliodes chrysocephalus</name>
    <dbReference type="NCBI Taxonomy" id="3402493"/>
    <lineage>
        <taxon>Eukaryota</taxon>
        <taxon>Metazoa</taxon>
        <taxon>Ecdysozoa</taxon>
        <taxon>Arthropoda</taxon>
        <taxon>Hexapoda</taxon>
        <taxon>Insecta</taxon>
        <taxon>Pterygota</taxon>
        <taxon>Neoptera</taxon>
        <taxon>Endopterygota</taxon>
        <taxon>Coleoptera</taxon>
        <taxon>Polyphaga</taxon>
        <taxon>Cucujiformia</taxon>
        <taxon>Chrysomeloidea</taxon>
        <taxon>Chrysomelidae</taxon>
        <taxon>Galerucinae</taxon>
        <taxon>Alticini</taxon>
        <taxon>Psylliodes</taxon>
    </lineage>
</organism>
<reference evidence="8" key="1">
    <citation type="submission" date="2022-01" db="EMBL/GenBank/DDBJ databases">
        <authorList>
            <person name="King R."/>
        </authorList>
    </citation>
    <scope>NUCLEOTIDE SEQUENCE</scope>
</reference>
<dbReference type="OrthoDB" id="414243at2759"/>
<dbReference type="SUPFAM" id="SSF52833">
    <property type="entry name" value="Thioredoxin-like"/>
    <property type="match status" value="1"/>
</dbReference>